<dbReference type="PANTHER" id="PTHR33933">
    <property type="entry name" value="NUCLEOTIDYLTRANSFERASE"/>
    <property type="match status" value="1"/>
</dbReference>
<accession>A0AAX4KZG8</accession>
<dbReference type="AlphaFoldDB" id="A0AAX4KZG8"/>
<dbReference type="GeneID" id="89336959"/>
<evidence type="ECO:0000313" key="2">
    <source>
        <dbReference type="EMBL" id="WWQ59668.1"/>
    </source>
</evidence>
<dbReference type="Pfam" id="PF01909">
    <property type="entry name" value="NTP_transf_2"/>
    <property type="match status" value="1"/>
</dbReference>
<dbReference type="InterPro" id="IPR002934">
    <property type="entry name" value="Polymerase_NTP_transf_dom"/>
</dbReference>
<dbReference type="GO" id="GO:0016779">
    <property type="term" value="F:nucleotidyltransferase activity"/>
    <property type="evidence" value="ECO:0007669"/>
    <property type="project" value="UniProtKB-KW"/>
</dbReference>
<protein>
    <submittedName>
        <fullName evidence="2">Nucleotidyltransferase domain-containing protein</fullName>
        <ecNumber evidence="2">2.7.7.-</ecNumber>
    </submittedName>
</protein>
<reference evidence="2 3" key="1">
    <citation type="submission" date="2024-02" db="EMBL/GenBank/DDBJ databases">
        <title>STSV induces naive adaptation in Sulfolobus.</title>
        <authorList>
            <person name="Xiang X."/>
            <person name="Song M."/>
        </authorList>
    </citation>
    <scope>NUCLEOTIDE SEQUENCE [LARGE SCALE GENOMIC DNA]</scope>
    <source>
        <strain evidence="2 3">RT2</strain>
    </source>
</reference>
<organism evidence="2 3">
    <name type="scientific">Sulfolobus tengchongensis</name>
    <dbReference type="NCBI Taxonomy" id="207809"/>
    <lineage>
        <taxon>Archaea</taxon>
        <taxon>Thermoproteota</taxon>
        <taxon>Thermoprotei</taxon>
        <taxon>Sulfolobales</taxon>
        <taxon>Sulfolobaceae</taxon>
        <taxon>Sulfolobus</taxon>
    </lineage>
</organism>
<keyword evidence="3" id="KW-1185">Reference proteome</keyword>
<dbReference type="RefSeq" id="WP_338599108.1">
    <property type="nucleotide sequence ID" value="NZ_CP146016.1"/>
</dbReference>
<evidence type="ECO:0000313" key="3">
    <source>
        <dbReference type="Proteomes" id="UP001432202"/>
    </source>
</evidence>
<dbReference type="EMBL" id="CP146016">
    <property type="protein sequence ID" value="WWQ59668.1"/>
    <property type="molecule type" value="Genomic_DNA"/>
</dbReference>
<feature type="domain" description="Polymerase nucleotidyl transferase" evidence="1">
    <location>
        <begin position="17"/>
        <end position="71"/>
    </location>
</feature>
<dbReference type="Proteomes" id="UP001432202">
    <property type="component" value="Chromosome"/>
</dbReference>
<keyword evidence="2" id="KW-0808">Transferase</keyword>
<dbReference type="Gene3D" id="3.30.460.10">
    <property type="entry name" value="Beta Polymerase, domain 2"/>
    <property type="match status" value="1"/>
</dbReference>
<evidence type="ECO:0000259" key="1">
    <source>
        <dbReference type="Pfam" id="PF01909"/>
    </source>
</evidence>
<gene>
    <name evidence="2" type="ORF">V6M85_09280</name>
</gene>
<dbReference type="SUPFAM" id="SSF81301">
    <property type="entry name" value="Nucleotidyltransferase"/>
    <property type="match status" value="1"/>
</dbReference>
<dbReference type="PANTHER" id="PTHR33933:SF1">
    <property type="entry name" value="PROTEIN ADENYLYLTRANSFERASE MNTA-RELATED"/>
    <property type="match status" value="1"/>
</dbReference>
<sequence>MKKGIESLPKPYNKVVETLLEALLSLYHDNLVSLLVYGSVARGDPRKDSDIDLLVVFESLPLNRPKRLDIFNRAYDVVDPLILSLMDQGYYITLSPIIKSKDEASHFTPQYLDMIDDAVIVYDKDSFMEKVLNRISEELKKLGAKRVWLSNKAWYWVLKPDYKFGDVIEIE</sequence>
<proteinExistence type="predicted"/>
<dbReference type="EC" id="2.7.7.-" evidence="2"/>
<dbReference type="CDD" id="cd05403">
    <property type="entry name" value="NT_KNTase_like"/>
    <property type="match status" value="1"/>
</dbReference>
<dbReference type="InterPro" id="IPR043519">
    <property type="entry name" value="NT_sf"/>
</dbReference>
<dbReference type="InterPro" id="IPR052548">
    <property type="entry name" value="Type_VII_TA_antitoxin"/>
</dbReference>
<keyword evidence="2" id="KW-0548">Nucleotidyltransferase</keyword>
<name>A0AAX4KZG8_9CREN</name>